<dbReference type="EMBL" id="UZAU01000745">
    <property type="status" value="NOT_ANNOTATED_CDS"/>
    <property type="molecule type" value="Genomic_DNA"/>
</dbReference>
<evidence type="ECO:0000313" key="2">
    <source>
        <dbReference type="EnsemblPlants" id="cds.evm.model.09.1014"/>
    </source>
</evidence>
<accession>A0A803QD37</accession>
<reference evidence="2" key="1">
    <citation type="submission" date="2018-11" db="EMBL/GenBank/DDBJ databases">
        <authorList>
            <person name="Grassa J C."/>
        </authorList>
    </citation>
    <scope>NUCLEOTIDE SEQUENCE [LARGE SCALE GENOMIC DNA]</scope>
</reference>
<keyword evidence="3" id="KW-1185">Reference proteome</keyword>
<feature type="compositionally biased region" description="Low complexity" evidence="1">
    <location>
        <begin position="1"/>
        <end position="23"/>
    </location>
</feature>
<sequence>MRKTFTSTATTTTDDSHTPFPSTGLSRMAELSSPQMRLRLESISMECWRMAYPYRYKLYKRVDEPSVKEKYVILL</sequence>
<proteinExistence type="predicted"/>
<protein>
    <submittedName>
        <fullName evidence="2">Uncharacterized protein</fullName>
    </submittedName>
</protein>
<dbReference type="AlphaFoldDB" id="A0A803QD37"/>
<dbReference type="Gramene" id="evm.model.09.1014">
    <property type="protein sequence ID" value="cds.evm.model.09.1014"/>
    <property type="gene ID" value="evm.TU.09.1014"/>
</dbReference>
<dbReference type="Proteomes" id="UP000596661">
    <property type="component" value="Chromosome 9"/>
</dbReference>
<organism evidence="2 3">
    <name type="scientific">Cannabis sativa</name>
    <name type="common">Hemp</name>
    <name type="synonym">Marijuana</name>
    <dbReference type="NCBI Taxonomy" id="3483"/>
    <lineage>
        <taxon>Eukaryota</taxon>
        <taxon>Viridiplantae</taxon>
        <taxon>Streptophyta</taxon>
        <taxon>Embryophyta</taxon>
        <taxon>Tracheophyta</taxon>
        <taxon>Spermatophyta</taxon>
        <taxon>Magnoliopsida</taxon>
        <taxon>eudicotyledons</taxon>
        <taxon>Gunneridae</taxon>
        <taxon>Pentapetalae</taxon>
        <taxon>rosids</taxon>
        <taxon>fabids</taxon>
        <taxon>Rosales</taxon>
        <taxon>Cannabaceae</taxon>
        <taxon>Cannabis</taxon>
    </lineage>
</organism>
<evidence type="ECO:0000256" key="1">
    <source>
        <dbReference type="SAM" id="MobiDB-lite"/>
    </source>
</evidence>
<reference evidence="2" key="2">
    <citation type="submission" date="2021-03" db="UniProtKB">
        <authorList>
            <consortium name="EnsemblPlants"/>
        </authorList>
    </citation>
    <scope>IDENTIFICATION</scope>
</reference>
<feature type="region of interest" description="Disordered" evidence="1">
    <location>
        <begin position="1"/>
        <end position="26"/>
    </location>
</feature>
<name>A0A803QD37_CANSA</name>
<dbReference type="EnsemblPlants" id="evm.model.09.1014">
    <property type="protein sequence ID" value="cds.evm.model.09.1014"/>
    <property type="gene ID" value="evm.TU.09.1014"/>
</dbReference>
<evidence type="ECO:0000313" key="3">
    <source>
        <dbReference type="Proteomes" id="UP000596661"/>
    </source>
</evidence>